<protein>
    <submittedName>
        <fullName evidence="10">Tripartite transporter large subunit</fullName>
    </submittedName>
</protein>
<keyword evidence="3 7" id="KW-0997">Cell inner membrane</keyword>
<feature type="transmembrane region" description="Helical" evidence="8">
    <location>
        <begin position="254"/>
        <end position="271"/>
    </location>
</feature>
<evidence type="ECO:0000259" key="9">
    <source>
        <dbReference type="Pfam" id="PF06808"/>
    </source>
</evidence>
<feature type="transmembrane region" description="Helical" evidence="8">
    <location>
        <begin position="325"/>
        <end position="342"/>
    </location>
</feature>
<keyword evidence="7" id="KW-0813">Transport</keyword>
<evidence type="ECO:0000256" key="4">
    <source>
        <dbReference type="ARBA" id="ARBA00022692"/>
    </source>
</evidence>
<feature type="transmembrane region" description="Helical" evidence="8">
    <location>
        <begin position="95"/>
        <end position="119"/>
    </location>
</feature>
<comment type="caution">
    <text evidence="10">The sequence shown here is derived from an EMBL/GenBank/DDBJ whole genome shotgun (WGS) entry which is preliminary data.</text>
</comment>
<dbReference type="Pfam" id="PF06808">
    <property type="entry name" value="DctM"/>
    <property type="match status" value="1"/>
</dbReference>
<feature type="transmembrane region" description="Helical" evidence="8">
    <location>
        <begin position="12"/>
        <end position="40"/>
    </location>
</feature>
<dbReference type="GO" id="GO:0022857">
    <property type="term" value="F:transmembrane transporter activity"/>
    <property type="evidence" value="ECO:0007669"/>
    <property type="project" value="UniProtKB-UniRule"/>
</dbReference>
<feature type="domain" description="TRAP C4-dicarboxylate transport system permease DctM subunit" evidence="9">
    <location>
        <begin position="12"/>
        <end position="428"/>
    </location>
</feature>
<dbReference type="Proteomes" id="UP000301751">
    <property type="component" value="Unassembled WGS sequence"/>
</dbReference>
<evidence type="ECO:0000256" key="3">
    <source>
        <dbReference type="ARBA" id="ARBA00022519"/>
    </source>
</evidence>
<feature type="transmembrane region" description="Helical" evidence="8">
    <location>
        <begin position="229"/>
        <end position="248"/>
    </location>
</feature>
<comment type="function">
    <text evidence="7">Part of the tripartite ATP-independent periplasmic (TRAP) transport system.</text>
</comment>
<dbReference type="OrthoDB" id="8713284at2"/>
<dbReference type="PIRSF" id="PIRSF006066">
    <property type="entry name" value="HI0050"/>
    <property type="match status" value="1"/>
</dbReference>
<evidence type="ECO:0000256" key="7">
    <source>
        <dbReference type="RuleBase" id="RU369079"/>
    </source>
</evidence>
<accession>A0A480AJW8</accession>
<feature type="transmembrane region" description="Helical" evidence="8">
    <location>
        <begin position="370"/>
        <end position="393"/>
    </location>
</feature>
<comment type="subcellular location">
    <subcellularLocation>
        <location evidence="1 7">Cell inner membrane</location>
        <topology evidence="1 7">Multi-pass membrane protein</topology>
    </subcellularLocation>
</comment>
<dbReference type="InterPro" id="IPR004681">
    <property type="entry name" value="TRAP_DctM"/>
</dbReference>
<feature type="transmembrane region" description="Helical" evidence="8">
    <location>
        <begin position="140"/>
        <end position="167"/>
    </location>
</feature>
<reference evidence="11" key="1">
    <citation type="submission" date="2019-03" db="EMBL/GenBank/DDBJ databases">
        <title>Aquabacterium pictum sp.nov., the first bacteriochlorophyll a-containing freshwater bacterium in the genus Aquabacterium of the class Betaproteobacteria.</title>
        <authorList>
            <person name="Hirose S."/>
            <person name="Tank M."/>
            <person name="Hara E."/>
            <person name="Tamaki H."/>
            <person name="Takaichi S."/>
            <person name="Haruta S."/>
            <person name="Hanada S."/>
        </authorList>
    </citation>
    <scope>NUCLEOTIDE SEQUENCE [LARGE SCALE GENOMIC DNA]</scope>
    <source>
        <strain evidence="11">W35</strain>
    </source>
</reference>
<proteinExistence type="predicted"/>
<evidence type="ECO:0000313" key="10">
    <source>
        <dbReference type="EMBL" id="GCL61316.1"/>
    </source>
</evidence>
<keyword evidence="5 8" id="KW-1133">Transmembrane helix</keyword>
<feature type="transmembrane region" description="Helical" evidence="8">
    <location>
        <begin position="283"/>
        <end position="305"/>
    </location>
</feature>
<feature type="transmembrane region" description="Helical" evidence="8">
    <location>
        <begin position="405"/>
        <end position="430"/>
    </location>
</feature>
<organism evidence="10 11">
    <name type="scientific">Pseudaquabacterium pictum</name>
    <dbReference type="NCBI Taxonomy" id="2315236"/>
    <lineage>
        <taxon>Bacteria</taxon>
        <taxon>Pseudomonadati</taxon>
        <taxon>Pseudomonadota</taxon>
        <taxon>Betaproteobacteria</taxon>
        <taxon>Burkholderiales</taxon>
        <taxon>Sphaerotilaceae</taxon>
        <taxon>Pseudaquabacterium</taxon>
    </lineage>
</organism>
<dbReference type="AlphaFoldDB" id="A0A480AJW8"/>
<evidence type="ECO:0000256" key="6">
    <source>
        <dbReference type="ARBA" id="ARBA00023136"/>
    </source>
</evidence>
<evidence type="ECO:0000313" key="11">
    <source>
        <dbReference type="Proteomes" id="UP000301751"/>
    </source>
</evidence>
<keyword evidence="2" id="KW-1003">Cell membrane</keyword>
<evidence type="ECO:0000256" key="1">
    <source>
        <dbReference type="ARBA" id="ARBA00004429"/>
    </source>
</evidence>
<keyword evidence="11" id="KW-1185">Reference proteome</keyword>
<name>A0A480AJW8_9BURK</name>
<evidence type="ECO:0000256" key="8">
    <source>
        <dbReference type="SAM" id="Phobius"/>
    </source>
</evidence>
<dbReference type="PANTHER" id="PTHR33362">
    <property type="entry name" value="SIALIC ACID TRAP TRANSPORTER PERMEASE PROTEIN SIAT-RELATED"/>
    <property type="match status" value="1"/>
</dbReference>
<evidence type="ECO:0000256" key="2">
    <source>
        <dbReference type="ARBA" id="ARBA00022475"/>
    </source>
</evidence>
<keyword evidence="4 8" id="KW-0812">Transmembrane</keyword>
<dbReference type="EMBL" id="BJCL01000001">
    <property type="protein sequence ID" value="GCL61316.1"/>
    <property type="molecule type" value="Genomic_DNA"/>
</dbReference>
<dbReference type="GO" id="GO:0005886">
    <property type="term" value="C:plasma membrane"/>
    <property type="evidence" value="ECO:0007669"/>
    <property type="project" value="UniProtKB-SubCell"/>
</dbReference>
<sequence length="437" mass="45634">MDGILMMGGAMALLLLLFALGVPVFLAFLAINTAGVALFLGPQAFGLVANSLFTTASTSSLTAIGLFVLMGEILFRSGTSEVLFEAVDRFVGRLLGRQFVLAGLLATVFGALSGSNMAVSAMMAKSVFPGMAARGYDRKLSIGMILGGASLAPVIPPSVLTIIIATLANVSVAGLLLAGVVPGLLLGGVFIAYALIRVRWNPRLAPGRAEEGDTAAADRPGLALAALRCLPFTLIIAAVMGLILAGIATPSESAATGVLGAMATAAVFGNLRLGMLKDALRGSVLITAMILVIMASSTLFSQLLALSGATGQLTEWVTHLDWDPVWMLLAMMALVFVFCMFIDQVAVMLVIIPIYLPLVGVLGFDPLWFWLLMLLNVTVGGITPPFGYAMFAFKGARNDVSMTELFAAAWPFVGLFLLGMLVVGIFPSLATWLPGLL</sequence>
<dbReference type="RefSeq" id="WP_137731078.1">
    <property type="nucleotide sequence ID" value="NZ_BJCL01000001.1"/>
</dbReference>
<dbReference type="InterPro" id="IPR010656">
    <property type="entry name" value="DctM"/>
</dbReference>
<evidence type="ECO:0000256" key="5">
    <source>
        <dbReference type="ARBA" id="ARBA00022989"/>
    </source>
</evidence>
<feature type="transmembrane region" description="Helical" evidence="8">
    <location>
        <begin position="347"/>
        <end position="364"/>
    </location>
</feature>
<gene>
    <name evidence="10" type="ORF">AQPW35_03970</name>
</gene>
<feature type="transmembrane region" description="Helical" evidence="8">
    <location>
        <begin position="52"/>
        <end position="75"/>
    </location>
</feature>
<feature type="transmembrane region" description="Helical" evidence="8">
    <location>
        <begin position="173"/>
        <end position="196"/>
    </location>
</feature>
<keyword evidence="6 8" id="KW-0472">Membrane</keyword>
<dbReference type="PANTHER" id="PTHR33362:SF5">
    <property type="entry name" value="C4-DICARBOXYLATE TRAP TRANSPORTER LARGE PERMEASE PROTEIN DCTM"/>
    <property type="match status" value="1"/>
</dbReference>